<evidence type="ECO:0000313" key="3">
    <source>
        <dbReference type="EMBL" id="TLP72472.1"/>
    </source>
</evidence>
<feature type="transmembrane region" description="Helical" evidence="1">
    <location>
        <begin position="170"/>
        <end position="198"/>
    </location>
</feature>
<feature type="transmembrane region" description="Helical" evidence="1">
    <location>
        <begin position="21"/>
        <end position="39"/>
    </location>
</feature>
<dbReference type="Proteomes" id="UP000307510">
    <property type="component" value="Unassembled WGS sequence"/>
</dbReference>
<evidence type="ECO:0000256" key="1">
    <source>
        <dbReference type="SAM" id="Phobius"/>
    </source>
</evidence>
<comment type="caution">
    <text evidence="3">The sequence shown here is derived from an EMBL/GenBank/DDBJ whole genome shotgun (WGS) entry which is preliminary data.</text>
</comment>
<proteinExistence type="predicted"/>
<dbReference type="GO" id="GO:0016747">
    <property type="term" value="F:acyltransferase activity, transferring groups other than amino-acyl groups"/>
    <property type="evidence" value="ECO:0007669"/>
    <property type="project" value="InterPro"/>
</dbReference>
<keyword evidence="3" id="KW-0808">Transferase</keyword>
<dbReference type="GO" id="GO:0009103">
    <property type="term" value="P:lipopolysaccharide biosynthetic process"/>
    <property type="evidence" value="ECO:0007669"/>
    <property type="project" value="TreeGrafter"/>
</dbReference>
<dbReference type="InterPro" id="IPR002656">
    <property type="entry name" value="Acyl_transf_3_dom"/>
</dbReference>
<feature type="transmembrane region" description="Helical" evidence="1">
    <location>
        <begin position="92"/>
        <end position="114"/>
    </location>
</feature>
<keyword evidence="1" id="KW-1133">Transmembrane helix</keyword>
<dbReference type="GO" id="GO:0016020">
    <property type="term" value="C:membrane"/>
    <property type="evidence" value="ECO:0007669"/>
    <property type="project" value="TreeGrafter"/>
</dbReference>
<dbReference type="Pfam" id="PF01757">
    <property type="entry name" value="Acyl_transf_3"/>
    <property type="match status" value="1"/>
</dbReference>
<keyword evidence="1" id="KW-0472">Membrane</keyword>
<feature type="transmembrane region" description="Helical" evidence="1">
    <location>
        <begin position="219"/>
        <end position="251"/>
    </location>
</feature>
<accession>A0A5R9A1H6</accession>
<feature type="transmembrane region" description="Helical" evidence="1">
    <location>
        <begin position="257"/>
        <end position="276"/>
    </location>
</feature>
<dbReference type="EMBL" id="VASG01000005">
    <property type="protein sequence ID" value="TLP72472.1"/>
    <property type="molecule type" value="Genomic_DNA"/>
</dbReference>
<feature type="domain" description="Acyltransferase 3" evidence="2">
    <location>
        <begin position="22"/>
        <end position="327"/>
    </location>
</feature>
<feature type="transmembrane region" description="Helical" evidence="1">
    <location>
        <begin position="311"/>
        <end position="332"/>
    </location>
</feature>
<keyword evidence="1" id="KW-0812">Transmembrane</keyword>
<gene>
    <name evidence="3" type="ORF">FEA48_19565</name>
</gene>
<reference evidence="4" key="2">
    <citation type="submission" date="2019-06" db="EMBL/GenBank/DDBJ databases">
        <title>AzeR, a transcriptional regulator that responds to azelaic acid in Pseudomonas nitroreducens.</title>
        <authorList>
            <person name="Bez C."/>
            <person name="Javvadi S.G."/>
            <person name="Bertani I."/>
            <person name="Devescovi G."/>
            <person name="Studholme D.J."/>
            <person name="Geller A."/>
            <person name="Levy A."/>
            <person name="Venturi V."/>
        </authorList>
    </citation>
    <scope>NUCLEOTIDE SEQUENCE [LARGE SCALE GENOMIC DNA]</scope>
    <source>
        <strain evidence="4">DSM 9128</strain>
    </source>
</reference>
<reference evidence="3 4" key="1">
    <citation type="submission" date="2019-05" db="EMBL/GenBank/DDBJ databases">
        <authorList>
            <person name="Moore K."/>
            <person name="O'Neill P."/>
            <person name="Farbos A."/>
            <person name="Studholme D.J."/>
        </authorList>
    </citation>
    <scope>NUCLEOTIDE SEQUENCE [LARGE SCALE GENOMIC DNA]</scope>
    <source>
        <strain evidence="3 4">DSM 9128</strain>
    </source>
</reference>
<dbReference type="PANTHER" id="PTHR23028:SF53">
    <property type="entry name" value="ACYL_TRANSF_3 DOMAIN-CONTAINING PROTEIN"/>
    <property type="match status" value="1"/>
</dbReference>
<dbReference type="InterPro" id="IPR050879">
    <property type="entry name" value="Acyltransferase_3"/>
</dbReference>
<organism evidence="3 4">
    <name type="scientific">Pseudomonas nitroreducens</name>
    <dbReference type="NCBI Taxonomy" id="46680"/>
    <lineage>
        <taxon>Bacteria</taxon>
        <taxon>Pseudomonadati</taxon>
        <taxon>Pseudomonadota</taxon>
        <taxon>Gammaproteobacteria</taxon>
        <taxon>Pseudomonadales</taxon>
        <taxon>Pseudomonadaceae</taxon>
        <taxon>Pseudomonas</taxon>
    </lineage>
</organism>
<sequence>MFGFLFKVKFLSEFDGDRENNFTVVRFLLALLVLIGHSFPISGNGSDPVTMLIRPHAWIGSIAVGGFFAVSGFLVSASIANRSALDFAISRVLRLYPAVIAYSLVAILIIGPIASGVPLAQYFQQNPWVNMWNATLWEWNYNLPYGFPGRPFEGATNGSTWTLPAELRCYVAVFCLGVIGVFSQRPMANVILLSILYLTKSHYALLPLFGSAENFKEPLLFFVVGALFWTNRALIPLNWCVCALMLGATYYFAGTQYYFYAYIPTVAYVLFMLAYMLPHFDMDRFGDISYGVYIYAWPMQQLVWVKGQSGYVNALLAMLLVLPIAYLSWRFVESPALKLRKSLGTGGALWRKALN</sequence>
<name>A0A5R9A1H6_PSENT</name>
<dbReference type="AlphaFoldDB" id="A0A5R9A1H6"/>
<keyword evidence="3" id="KW-0012">Acyltransferase</keyword>
<evidence type="ECO:0000259" key="2">
    <source>
        <dbReference type="Pfam" id="PF01757"/>
    </source>
</evidence>
<feature type="transmembrane region" description="Helical" evidence="1">
    <location>
        <begin position="59"/>
        <end position="80"/>
    </location>
</feature>
<protein>
    <submittedName>
        <fullName evidence="3">Acyltransferase</fullName>
    </submittedName>
</protein>
<evidence type="ECO:0000313" key="4">
    <source>
        <dbReference type="Proteomes" id="UP000307510"/>
    </source>
</evidence>
<dbReference type="RefSeq" id="WP_138215272.1">
    <property type="nucleotide sequence ID" value="NZ_VASG01000005.1"/>
</dbReference>
<dbReference type="PANTHER" id="PTHR23028">
    <property type="entry name" value="ACETYLTRANSFERASE"/>
    <property type="match status" value="1"/>
</dbReference>